<feature type="transmembrane region" description="Helical" evidence="1">
    <location>
        <begin position="93"/>
        <end position="112"/>
    </location>
</feature>
<evidence type="ECO:0000313" key="3">
    <source>
        <dbReference type="Proteomes" id="UP001190700"/>
    </source>
</evidence>
<keyword evidence="1" id="KW-0812">Transmembrane</keyword>
<organism evidence="2 3">
    <name type="scientific">Cymbomonas tetramitiformis</name>
    <dbReference type="NCBI Taxonomy" id="36881"/>
    <lineage>
        <taxon>Eukaryota</taxon>
        <taxon>Viridiplantae</taxon>
        <taxon>Chlorophyta</taxon>
        <taxon>Pyramimonadophyceae</taxon>
        <taxon>Pyramimonadales</taxon>
        <taxon>Pyramimonadaceae</taxon>
        <taxon>Cymbomonas</taxon>
    </lineage>
</organism>
<dbReference type="EMBL" id="LGRX02032604">
    <property type="protein sequence ID" value="KAK3243862.1"/>
    <property type="molecule type" value="Genomic_DNA"/>
</dbReference>
<proteinExistence type="predicted"/>
<keyword evidence="3" id="KW-1185">Reference proteome</keyword>
<keyword evidence="1" id="KW-0472">Membrane</keyword>
<protein>
    <recommendedName>
        <fullName evidence="4">EF-hand domain-containing protein</fullName>
    </recommendedName>
</protein>
<reference evidence="2 3" key="1">
    <citation type="journal article" date="2015" name="Genome Biol. Evol.">
        <title>Comparative Genomics of a Bacterivorous Green Alga Reveals Evolutionary Causalities and Consequences of Phago-Mixotrophic Mode of Nutrition.</title>
        <authorList>
            <person name="Burns J.A."/>
            <person name="Paasch A."/>
            <person name="Narechania A."/>
            <person name="Kim E."/>
        </authorList>
    </citation>
    <scope>NUCLEOTIDE SEQUENCE [LARGE SCALE GENOMIC DNA]</scope>
    <source>
        <strain evidence="2 3">PLY_AMNH</strain>
    </source>
</reference>
<dbReference type="AlphaFoldDB" id="A0AAE0EXJ5"/>
<dbReference type="InterPro" id="IPR018247">
    <property type="entry name" value="EF_Hand_1_Ca_BS"/>
</dbReference>
<dbReference type="PROSITE" id="PS00018">
    <property type="entry name" value="EF_HAND_1"/>
    <property type="match status" value="2"/>
</dbReference>
<dbReference type="Proteomes" id="UP001190700">
    <property type="component" value="Unassembled WGS sequence"/>
</dbReference>
<accession>A0AAE0EXJ5</accession>
<keyword evidence="1" id="KW-1133">Transmembrane helix</keyword>
<evidence type="ECO:0000256" key="1">
    <source>
        <dbReference type="SAM" id="Phobius"/>
    </source>
</evidence>
<name>A0AAE0EXJ5_9CHLO</name>
<gene>
    <name evidence="2" type="ORF">CYMTET_46504</name>
</gene>
<evidence type="ECO:0000313" key="2">
    <source>
        <dbReference type="EMBL" id="KAK3243862.1"/>
    </source>
</evidence>
<evidence type="ECO:0008006" key="4">
    <source>
        <dbReference type="Google" id="ProtNLM"/>
    </source>
</evidence>
<sequence length="525" mass="57661">MAPTVPQSTSLYSQAERLDLNKDDELNLDEVKRLKALGGEIDELLKFDTNGDGLLDSGEIQALKEVSQAKSKLEILKHVESCLTEINDRKGNYFNMFSFIMFVCFYFAILMLQREAFLAYDVTFALSETAVPKDSNRNHATSFTSAEKIYTWLEKLVGDVWVDPQCGDGICESPYEYPGFGITRESFGCPADCGVNPSTSVIIFTVMASLWQEADTATVSRFASETQWNLCTQRAGLESGQYSLGSLTLDLFPLGADGLRYTDDSQAGNILCWFPTWQQLNGKQLVTHELNLLNADWKLLVDAPVGGIAMEMVNASSGEVLASLDYCQPACSSEDGCAAGMYCSRGPPSLAVSSRFCVTCPAGGEACPDDSDDCNVVCRQGGMEAGSSGNASHAHPNSTRGLAREWETLSVHYYCLPFGTWSFENVETVDECKARCEQTEGCLRVNMYLDVVEDLLWCLGSADECPATDEPLHTAEEMNTLAFQLRKEVIQYPVVADLEASYIQAHAATPCNAEEPRAMLLLDVR</sequence>
<comment type="caution">
    <text evidence="2">The sequence shown here is derived from an EMBL/GenBank/DDBJ whole genome shotgun (WGS) entry which is preliminary data.</text>
</comment>